<feature type="domain" description="Peptidase S8/S53" evidence="7">
    <location>
        <begin position="205"/>
        <end position="518"/>
    </location>
</feature>
<dbReference type="GO" id="GO:0006508">
    <property type="term" value="P:proteolysis"/>
    <property type="evidence" value="ECO:0007669"/>
    <property type="project" value="UniProtKB-KW"/>
</dbReference>
<keyword evidence="2 5" id="KW-0645">Protease</keyword>
<evidence type="ECO:0000256" key="5">
    <source>
        <dbReference type="PROSITE-ProRule" id="PRU01240"/>
    </source>
</evidence>
<dbReference type="PROSITE" id="PS51892">
    <property type="entry name" value="SUBTILASE"/>
    <property type="match status" value="1"/>
</dbReference>
<feature type="signal peptide" evidence="6">
    <location>
        <begin position="1"/>
        <end position="24"/>
    </location>
</feature>
<keyword evidence="4 5" id="KW-0720">Serine protease</keyword>
<dbReference type="PANTHER" id="PTHR43399:SF4">
    <property type="entry name" value="CELL WALL-ASSOCIATED PROTEASE"/>
    <property type="match status" value="1"/>
</dbReference>
<gene>
    <name evidence="8" type="ORF">IAB78_00050</name>
</gene>
<evidence type="ECO:0000256" key="2">
    <source>
        <dbReference type="ARBA" id="ARBA00022670"/>
    </source>
</evidence>
<dbReference type="PROSITE" id="PS00137">
    <property type="entry name" value="SUBTILASE_HIS"/>
    <property type="match status" value="1"/>
</dbReference>
<evidence type="ECO:0000256" key="4">
    <source>
        <dbReference type="ARBA" id="ARBA00022825"/>
    </source>
</evidence>
<feature type="active site" description="Charge relay system" evidence="5">
    <location>
        <position position="213"/>
    </location>
</feature>
<organism evidence="8 9">
    <name type="scientific">Candidatus Cryptobacteroides excrementavium</name>
    <dbReference type="NCBI Taxonomy" id="2840759"/>
    <lineage>
        <taxon>Bacteria</taxon>
        <taxon>Pseudomonadati</taxon>
        <taxon>Bacteroidota</taxon>
        <taxon>Bacteroidia</taxon>
        <taxon>Bacteroidales</taxon>
        <taxon>Candidatus Cryptobacteroides</taxon>
    </lineage>
</organism>
<dbReference type="EMBL" id="JADILX010000001">
    <property type="protein sequence ID" value="MBO8484802.1"/>
    <property type="molecule type" value="Genomic_DNA"/>
</dbReference>
<dbReference type="InterPro" id="IPR036852">
    <property type="entry name" value="Peptidase_S8/S53_dom_sf"/>
</dbReference>
<comment type="similarity">
    <text evidence="1 5">Belongs to the peptidase S8 family.</text>
</comment>
<dbReference type="AlphaFoldDB" id="A0A9D9NQY5"/>
<name>A0A9D9NQY5_9BACT</name>
<feature type="active site" description="Charge relay system" evidence="5">
    <location>
        <position position="479"/>
    </location>
</feature>
<keyword evidence="6" id="KW-0732">Signal</keyword>
<evidence type="ECO:0000313" key="8">
    <source>
        <dbReference type="EMBL" id="MBO8484802.1"/>
    </source>
</evidence>
<comment type="caution">
    <text evidence="8">The sequence shown here is derived from an EMBL/GenBank/DDBJ whole genome shotgun (WGS) entry which is preliminary data.</text>
</comment>
<protein>
    <submittedName>
        <fullName evidence="8">S8 family serine peptidase</fullName>
    </submittedName>
</protein>
<dbReference type="PROSITE" id="PS00138">
    <property type="entry name" value="SUBTILASE_SER"/>
    <property type="match status" value="1"/>
</dbReference>
<reference evidence="8" key="2">
    <citation type="journal article" date="2021" name="PeerJ">
        <title>Extensive microbial diversity within the chicken gut microbiome revealed by metagenomics and culture.</title>
        <authorList>
            <person name="Gilroy R."/>
            <person name="Ravi A."/>
            <person name="Getino M."/>
            <person name="Pursley I."/>
            <person name="Horton D.L."/>
            <person name="Alikhan N.F."/>
            <person name="Baker D."/>
            <person name="Gharbi K."/>
            <person name="Hall N."/>
            <person name="Watson M."/>
            <person name="Adriaenssens E.M."/>
            <person name="Foster-Nyarko E."/>
            <person name="Jarju S."/>
            <person name="Secka A."/>
            <person name="Antonio M."/>
            <person name="Oren A."/>
            <person name="Chaudhuri R.R."/>
            <person name="La Ragione R."/>
            <person name="Hildebrand F."/>
            <person name="Pallen M.J."/>
        </authorList>
    </citation>
    <scope>NUCLEOTIDE SEQUENCE</scope>
    <source>
        <strain evidence="8">B2-16538</strain>
    </source>
</reference>
<dbReference type="InterPro" id="IPR000209">
    <property type="entry name" value="Peptidase_S8/S53_dom"/>
</dbReference>
<dbReference type="Proteomes" id="UP000823750">
    <property type="component" value="Unassembled WGS sequence"/>
</dbReference>
<dbReference type="Pfam" id="PF00082">
    <property type="entry name" value="Peptidase_S8"/>
    <property type="match status" value="1"/>
</dbReference>
<evidence type="ECO:0000256" key="1">
    <source>
        <dbReference type="ARBA" id="ARBA00011073"/>
    </source>
</evidence>
<dbReference type="GO" id="GO:0004252">
    <property type="term" value="F:serine-type endopeptidase activity"/>
    <property type="evidence" value="ECO:0007669"/>
    <property type="project" value="UniProtKB-UniRule"/>
</dbReference>
<dbReference type="PROSITE" id="PS51257">
    <property type="entry name" value="PROKAR_LIPOPROTEIN"/>
    <property type="match status" value="1"/>
</dbReference>
<dbReference type="InterPro" id="IPR023828">
    <property type="entry name" value="Peptidase_S8_Ser-AS"/>
</dbReference>
<reference evidence="8" key="1">
    <citation type="submission" date="2020-10" db="EMBL/GenBank/DDBJ databases">
        <authorList>
            <person name="Gilroy R."/>
        </authorList>
    </citation>
    <scope>NUCLEOTIDE SEQUENCE</scope>
    <source>
        <strain evidence="8">B2-16538</strain>
    </source>
</reference>
<feature type="active site" description="Charge relay system" evidence="5">
    <location>
        <position position="272"/>
    </location>
</feature>
<evidence type="ECO:0000256" key="3">
    <source>
        <dbReference type="ARBA" id="ARBA00022801"/>
    </source>
</evidence>
<dbReference type="InterPro" id="IPR015500">
    <property type="entry name" value="Peptidase_S8_subtilisin-rel"/>
</dbReference>
<evidence type="ECO:0000256" key="6">
    <source>
        <dbReference type="SAM" id="SignalP"/>
    </source>
</evidence>
<feature type="chain" id="PRO_5038560987" evidence="6">
    <location>
        <begin position="25"/>
        <end position="667"/>
    </location>
</feature>
<dbReference type="InterPro" id="IPR051048">
    <property type="entry name" value="Peptidase_S8/S53_subtilisin"/>
</dbReference>
<dbReference type="Gene3D" id="3.40.50.200">
    <property type="entry name" value="Peptidase S8/S53 domain"/>
    <property type="match status" value="1"/>
</dbReference>
<sequence length="667" mass="70528">MKSNSNILLMAAVMAILVSGCAKTDIGMPREDSVTALHAAGKIINTPENAQKGNLLICLDRAPEDCGTAIDSVLSVLGATSMEPVFPCTDATAEIDRKYGFDRWFKVCLPEDTDLEAAALSLAGVSHVDKVEYNTLMRKASDCRSWQYTQPVMTRAGMPVTGFNDPMLTSQWHYSNSGDLGMAPTARRGADINAPDAWRLTTGNKDVIVAVLDEGVQFDHPDLAANMWTNPAELAGTDGYDDDGDAYIDDIYGYNFIDGGPVTWDLYGDSGHGTHVAGTIAAVNNNRTGVCGIAGGDGSGNGVRIMTCQIMSGLNAAPIDVSAEAVRYALLKHAHIIQCSWGWTAGYILSDNNFESRAGALTTAIKAFVSEPNDILDGGLAIFASGNDGAGQAGYPAAYRECIAVNAIACDNLPAYYTNYGPGTNISAPGGEYYTGNSTTESGCVLSTMPTVSLQILDENGRPTGMMSATDYGYMQGTSMACPHVSGVAALGLSYAKELGVTFTREEFTSMLLTSVNDIDGFLYGSKYGGGTQFSLAPYKGNMGTGTIDAWRLLMQIAGIPCVTAEIGKGQRLDISEYFGSGAENLTYTDVEISDADMEALGLEEKPEMRYGKLWVYPTKYGSARIKVSAIAGGTSAGTGSSLGGMPVTREISVIARNVKSENGGWL</sequence>
<dbReference type="PRINTS" id="PR00723">
    <property type="entry name" value="SUBTILISIN"/>
</dbReference>
<evidence type="ECO:0000313" key="9">
    <source>
        <dbReference type="Proteomes" id="UP000823750"/>
    </source>
</evidence>
<keyword evidence="3 5" id="KW-0378">Hydrolase</keyword>
<evidence type="ECO:0000259" key="7">
    <source>
        <dbReference type="Pfam" id="PF00082"/>
    </source>
</evidence>
<proteinExistence type="inferred from homology"/>
<dbReference type="InterPro" id="IPR022398">
    <property type="entry name" value="Peptidase_S8_His-AS"/>
</dbReference>
<dbReference type="SUPFAM" id="SSF52743">
    <property type="entry name" value="Subtilisin-like"/>
    <property type="match status" value="1"/>
</dbReference>
<dbReference type="PANTHER" id="PTHR43399">
    <property type="entry name" value="SUBTILISIN-RELATED"/>
    <property type="match status" value="1"/>
</dbReference>
<accession>A0A9D9NQY5</accession>